<dbReference type="Proteomes" id="UP000664034">
    <property type="component" value="Unassembled WGS sequence"/>
</dbReference>
<dbReference type="RefSeq" id="WP_207363068.1">
    <property type="nucleotide sequence ID" value="NZ_JAFMYV010000001.1"/>
</dbReference>
<evidence type="ECO:0000313" key="2">
    <source>
        <dbReference type="EMBL" id="MBO0935521.1"/>
    </source>
</evidence>
<gene>
    <name evidence="2" type="ORF">J2I47_03070</name>
</gene>
<dbReference type="AlphaFoldDB" id="A0A939GBX1"/>
<proteinExistence type="predicted"/>
<protein>
    <submittedName>
        <fullName evidence="2">Nuclear transport factor 2 family protein</fullName>
    </submittedName>
</protein>
<comment type="caution">
    <text evidence="2">The sequence shown here is derived from an EMBL/GenBank/DDBJ whole genome shotgun (WGS) entry which is preliminary data.</text>
</comment>
<reference evidence="2" key="1">
    <citation type="submission" date="2021-03" db="EMBL/GenBank/DDBJ databases">
        <title>Fibrella sp. HMF5335 genome sequencing and assembly.</title>
        <authorList>
            <person name="Kang H."/>
            <person name="Kim H."/>
            <person name="Bae S."/>
            <person name="Joh K."/>
        </authorList>
    </citation>
    <scope>NUCLEOTIDE SEQUENCE</scope>
    <source>
        <strain evidence="2">HMF5335</strain>
    </source>
</reference>
<dbReference type="SUPFAM" id="SSF54427">
    <property type="entry name" value="NTF2-like"/>
    <property type="match status" value="1"/>
</dbReference>
<evidence type="ECO:0000313" key="3">
    <source>
        <dbReference type="Proteomes" id="UP000664034"/>
    </source>
</evidence>
<feature type="domain" description="SnoaL-like" evidence="1">
    <location>
        <begin position="12"/>
        <end position="93"/>
    </location>
</feature>
<accession>A0A939GBX1</accession>
<keyword evidence="3" id="KW-1185">Reference proteome</keyword>
<sequence>MLTQENATQFATNWLRAFNAHDLDAILEHYTDDVEFHSPFIRLLEVNESGCVRGKEALRHYFQRGLTAYPDLHFTLHEVLAGIDTLVIYYTSVTNRLAAEVFQLDDAGRAQKVLCHYT</sequence>
<evidence type="ECO:0000259" key="1">
    <source>
        <dbReference type="Pfam" id="PF12680"/>
    </source>
</evidence>
<name>A0A939GBX1_9BACT</name>
<organism evidence="2 3">
    <name type="scientific">Fibrella rubiginis</name>
    <dbReference type="NCBI Taxonomy" id="2817060"/>
    <lineage>
        <taxon>Bacteria</taxon>
        <taxon>Pseudomonadati</taxon>
        <taxon>Bacteroidota</taxon>
        <taxon>Cytophagia</taxon>
        <taxon>Cytophagales</taxon>
        <taxon>Spirosomataceae</taxon>
        <taxon>Fibrella</taxon>
    </lineage>
</organism>
<dbReference type="Pfam" id="PF12680">
    <property type="entry name" value="SnoaL_2"/>
    <property type="match status" value="1"/>
</dbReference>
<dbReference type="Gene3D" id="3.10.450.50">
    <property type="match status" value="1"/>
</dbReference>
<dbReference type="InterPro" id="IPR032710">
    <property type="entry name" value="NTF2-like_dom_sf"/>
</dbReference>
<dbReference type="EMBL" id="JAFMYV010000001">
    <property type="protein sequence ID" value="MBO0935521.1"/>
    <property type="molecule type" value="Genomic_DNA"/>
</dbReference>
<dbReference type="CDD" id="cd00531">
    <property type="entry name" value="NTF2_like"/>
    <property type="match status" value="1"/>
</dbReference>
<dbReference type="InterPro" id="IPR037401">
    <property type="entry name" value="SnoaL-like"/>
</dbReference>